<comment type="caution">
    <text evidence="5">The sequence shown here is derived from an EMBL/GenBank/DDBJ whole genome shotgun (WGS) entry which is preliminary data.</text>
</comment>
<evidence type="ECO:0000256" key="3">
    <source>
        <dbReference type="ARBA" id="ARBA00023163"/>
    </source>
</evidence>
<dbReference type="PROSITE" id="PS50932">
    <property type="entry name" value="HTH_LACI_2"/>
    <property type="match status" value="1"/>
</dbReference>
<evidence type="ECO:0000313" key="5">
    <source>
        <dbReference type="EMBL" id="ORM72565.1"/>
    </source>
</evidence>
<dbReference type="PANTHER" id="PTHR30146:SF109">
    <property type="entry name" value="HTH-TYPE TRANSCRIPTIONAL REGULATOR GALS"/>
    <property type="match status" value="1"/>
</dbReference>
<dbReference type="Gene3D" id="3.40.50.2300">
    <property type="match status" value="2"/>
</dbReference>
<gene>
    <name evidence="5" type="ORF">HA48_13630</name>
</gene>
<evidence type="ECO:0000313" key="6">
    <source>
        <dbReference type="Proteomes" id="UP000193104"/>
    </source>
</evidence>
<dbReference type="SMART" id="SM00354">
    <property type="entry name" value="HTH_LACI"/>
    <property type="match status" value="1"/>
</dbReference>
<dbReference type="GO" id="GO:0000976">
    <property type="term" value="F:transcription cis-regulatory region binding"/>
    <property type="evidence" value="ECO:0007669"/>
    <property type="project" value="TreeGrafter"/>
</dbReference>
<dbReference type="CDD" id="cd01392">
    <property type="entry name" value="HTH_LacI"/>
    <property type="match status" value="1"/>
</dbReference>
<dbReference type="InterPro" id="IPR010982">
    <property type="entry name" value="Lambda_DNA-bd_dom_sf"/>
</dbReference>
<dbReference type="InterPro" id="IPR000843">
    <property type="entry name" value="HTH_LacI"/>
</dbReference>
<sequence length="364" mass="39286">MTTKNQPSRGPTVADVARLAGVSKAQAARALGGYGSVSEEVMSRVSQAAETLGYRPNELARSMNTGRSNTLGVIVGDIENPHFGLALRGMADVARQAGFHLLLSNSDETLDEEREAVRVMLDKRVDGIIVAPCSSLADDNEHLRQVLAEGRALMTFDRAVAGLEVETIQANFLNVAKEATQLLLAAGHQRIAYLSSMRIAAPYSHTMTLGPTPVAQRVQGMKDAYQEAGKALDPAMVRLNATGDDLVEQILSELLANAEPPSALIASDNLIAMGILRGLAKRGLRVPEDISFVMYDDFPWTELMTPPLTVVAQPVYEMGREAARRLICHIRQQPAGALPEFEGWMVVRGSVGRVKATSSKGERD</sequence>
<dbReference type="STRING" id="1076551.HA48_13630"/>
<keyword evidence="3" id="KW-0804">Transcription</keyword>
<evidence type="ECO:0000256" key="2">
    <source>
        <dbReference type="ARBA" id="ARBA00023125"/>
    </source>
</evidence>
<dbReference type="SUPFAM" id="SSF47413">
    <property type="entry name" value="lambda repressor-like DNA-binding domains"/>
    <property type="match status" value="1"/>
</dbReference>
<evidence type="ECO:0000259" key="4">
    <source>
        <dbReference type="PROSITE" id="PS50932"/>
    </source>
</evidence>
<proteinExistence type="predicted"/>
<dbReference type="CDD" id="cd06267">
    <property type="entry name" value="PBP1_LacI_sugar_binding-like"/>
    <property type="match status" value="1"/>
</dbReference>
<dbReference type="Gene3D" id="1.10.260.40">
    <property type="entry name" value="lambda repressor-like DNA-binding domains"/>
    <property type="match status" value="1"/>
</dbReference>
<dbReference type="RefSeq" id="WP_128601833.1">
    <property type="nucleotide sequence ID" value="NZ_MLFS01000038.1"/>
</dbReference>
<dbReference type="SUPFAM" id="SSF53822">
    <property type="entry name" value="Periplasmic binding protein-like I"/>
    <property type="match status" value="1"/>
</dbReference>
<evidence type="ECO:0000256" key="1">
    <source>
        <dbReference type="ARBA" id="ARBA00023015"/>
    </source>
</evidence>
<protein>
    <submittedName>
        <fullName evidence="5">LacI family transcriptional regulator</fullName>
    </submittedName>
</protein>
<organism evidence="5 6">
    <name type="scientific">Pantoea wallisii</name>
    <dbReference type="NCBI Taxonomy" id="1076551"/>
    <lineage>
        <taxon>Bacteria</taxon>
        <taxon>Pseudomonadati</taxon>
        <taxon>Pseudomonadota</taxon>
        <taxon>Gammaproteobacteria</taxon>
        <taxon>Enterobacterales</taxon>
        <taxon>Erwiniaceae</taxon>
        <taxon>Pantoea</taxon>
    </lineage>
</organism>
<feature type="domain" description="HTH lacI-type" evidence="4">
    <location>
        <begin position="11"/>
        <end position="65"/>
    </location>
</feature>
<dbReference type="InterPro" id="IPR046335">
    <property type="entry name" value="LacI/GalR-like_sensor"/>
</dbReference>
<reference evidence="5 6" key="1">
    <citation type="journal article" date="2017" name="Antonie Van Leeuwenhoek">
        <title>Phylogenomic resolution of the bacterial genus Pantoea and its relationship with Erwinia and Tatumella.</title>
        <authorList>
            <person name="Palmer M."/>
            <person name="Steenkamp E.T."/>
            <person name="Coetzee M.P."/>
            <person name="Chan W.Y."/>
            <person name="van Zyl E."/>
            <person name="De Maayer P."/>
            <person name="Coutinho T.A."/>
            <person name="Blom J."/>
            <person name="Smits T.H."/>
            <person name="Duffy B."/>
            <person name="Venter S.N."/>
        </authorList>
    </citation>
    <scope>NUCLEOTIDE SEQUENCE [LARGE SCALE GENOMIC DNA]</scope>
    <source>
        <strain evidence="5 6">LMG 26277</strain>
    </source>
</reference>
<dbReference type="Pfam" id="PF00356">
    <property type="entry name" value="LacI"/>
    <property type="match status" value="1"/>
</dbReference>
<keyword evidence="1" id="KW-0805">Transcription regulation</keyword>
<dbReference type="Proteomes" id="UP000193104">
    <property type="component" value="Unassembled WGS sequence"/>
</dbReference>
<dbReference type="Pfam" id="PF13377">
    <property type="entry name" value="Peripla_BP_3"/>
    <property type="match status" value="1"/>
</dbReference>
<dbReference type="AlphaFoldDB" id="A0A1X1D7A3"/>
<name>A0A1X1D7A3_9GAMM</name>
<keyword evidence="6" id="KW-1185">Reference proteome</keyword>
<dbReference type="InterPro" id="IPR028082">
    <property type="entry name" value="Peripla_BP_I"/>
</dbReference>
<accession>A0A1X1D7A3</accession>
<dbReference type="EMBL" id="MLFS01000038">
    <property type="protein sequence ID" value="ORM72565.1"/>
    <property type="molecule type" value="Genomic_DNA"/>
</dbReference>
<dbReference type="PANTHER" id="PTHR30146">
    <property type="entry name" value="LACI-RELATED TRANSCRIPTIONAL REPRESSOR"/>
    <property type="match status" value="1"/>
</dbReference>
<dbReference type="GO" id="GO:0003700">
    <property type="term" value="F:DNA-binding transcription factor activity"/>
    <property type="evidence" value="ECO:0007669"/>
    <property type="project" value="TreeGrafter"/>
</dbReference>
<keyword evidence="2" id="KW-0238">DNA-binding</keyword>
<dbReference type="OrthoDB" id="9798934at2"/>